<evidence type="ECO:0000313" key="3">
    <source>
        <dbReference type="Proteomes" id="UP000237105"/>
    </source>
</evidence>
<keyword evidence="1" id="KW-0812">Transmembrane</keyword>
<gene>
    <name evidence="2" type="ORF">PanWU01x14_030200</name>
</gene>
<organism evidence="2 3">
    <name type="scientific">Parasponia andersonii</name>
    <name type="common">Sponia andersonii</name>
    <dbReference type="NCBI Taxonomy" id="3476"/>
    <lineage>
        <taxon>Eukaryota</taxon>
        <taxon>Viridiplantae</taxon>
        <taxon>Streptophyta</taxon>
        <taxon>Embryophyta</taxon>
        <taxon>Tracheophyta</taxon>
        <taxon>Spermatophyta</taxon>
        <taxon>Magnoliopsida</taxon>
        <taxon>eudicotyledons</taxon>
        <taxon>Gunneridae</taxon>
        <taxon>Pentapetalae</taxon>
        <taxon>rosids</taxon>
        <taxon>fabids</taxon>
        <taxon>Rosales</taxon>
        <taxon>Cannabaceae</taxon>
        <taxon>Parasponia</taxon>
    </lineage>
</organism>
<dbReference type="EMBL" id="JXTB01000015">
    <property type="protein sequence ID" value="PON77011.1"/>
    <property type="molecule type" value="Genomic_DNA"/>
</dbReference>
<protein>
    <recommendedName>
        <fullName evidence="4">Transmembrane protein</fullName>
    </recommendedName>
</protein>
<comment type="caution">
    <text evidence="2">The sequence shown here is derived from an EMBL/GenBank/DDBJ whole genome shotgun (WGS) entry which is preliminary data.</text>
</comment>
<dbReference type="AlphaFoldDB" id="A0A2P5DUP2"/>
<name>A0A2P5DUP2_PARAD</name>
<keyword evidence="1" id="KW-0472">Membrane</keyword>
<keyword evidence="1" id="KW-1133">Transmembrane helix</keyword>
<keyword evidence="3" id="KW-1185">Reference proteome</keyword>
<feature type="transmembrane region" description="Helical" evidence="1">
    <location>
        <begin position="91"/>
        <end position="109"/>
    </location>
</feature>
<evidence type="ECO:0008006" key="4">
    <source>
        <dbReference type="Google" id="ProtNLM"/>
    </source>
</evidence>
<proteinExistence type="predicted"/>
<reference evidence="3" key="1">
    <citation type="submission" date="2016-06" db="EMBL/GenBank/DDBJ databases">
        <title>Parallel loss of symbiosis genes in relatives of nitrogen-fixing non-legume Parasponia.</title>
        <authorList>
            <person name="Van Velzen R."/>
            <person name="Holmer R."/>
            <person name="Bu F."/>
            <person name="Rutten L."/>
            <person name="Van Zeijl A."/>
            <person name="Liu W."/>
            <person name="Santuari L."/>
            <person name="Cao Q."/>
            <person name="Sharma T."/>
            <person name="Shen D."/>
            <person name="Roswanjaya Y."/>
            <person name="Wardhani T."/>
            <person name="Kalhor M.S."/>
            <person name="Jansen J."/>
            <person name="Van den Hoogen J."/>
            <person name="Gungor B."/>
            <person name="Hartog M."/>
            <person name="Hontelez J."/>
            <person name="Verver J."/>
            <person name="Yang W.-C."/>
            <person name="Schijlen E."/>
            <person name="Repin R."/>
            <person name="Schilthuizen M."/>
            <person name="Schranz E."/>
            <person name="Heidstra R."/>
            <person name="Miyata K."/>
            <person name="Fedorova E."/>
            <person name="Kohlen W."/>
            <person name="Bisseling T."/>
            <person name="Smit S."/>
            <person name="Geurts R."/>
        </authorList>
    </citation>
    <scope>NUCLEOTIDE SEQUENCE [LARGE SCALE GENOMIC DNA]</scope>
    <source>
        <strain evidence="3">cv. WU1-14</strain>
    </source>
</reference>
<sequence length="149" mass="16572">MHSWVIEFLSSSTICPQVLEFPFDSYSMPSGLKVPLRFCGMSSGFRGPLGSYSIPSGLRFTPNSCSSTSRHQVFALINGLLSTHRGLLGPLLIYSLLLDIFFLLPFNIFRVDVHGVGYSEPEGAPWTSSSDPRVNEEGENKAKLTRRIW</sequence>
<dbReference type="Proteomes" id="UP000237105">
    <property type="component" value="Unassembled WGS sequence"/>
</dbReference>
<accession>A0A2P5DUP2</accession>
<evidence type="ECO:0000256" key="1">
    <source>
        <dbReference type="SAM" id="Phobius"/>
    </source>
</evidence>
<evidence type="ECO:0000313" key="2">
    <source>
        <dbReference type="EMBL" id="PON77011.1"/>
    </source>
</evidence>